<evidence type="ECO:0000313" key="8">
    <source>
        <dbReference type="EMBL" id="KAG5673572.1"/>
    </source>
</evidence>
<dbReference type="GO" id="GO:0003712">
    <property type="term" value="F:transcription coregulator activity"/>
    <property type="evidence" value="ECO:0007669"/>
    <property type="project" value="TreeGrafter"/>
</dbReference>
<dbReference type="Pfam" id="PF13867">
    <property type="entry name" value="SAP30_Sin3_bdg"/>
    <property type="match status" value="1"/>
</dbReference>
<sequence length="127" mass="14970">MDTTEDEKDLHSFSSEDNFKKVIRSTRMKLVSSTKAESGFVRRSSRAYKGRKSELSELSDEEIEVQINKLPVKTLRKYKRFYDLSANVNMSKPKLVKLVENHFKHIDVSSENEIITYFIHFIKTYKE</sequence>
<dbReference type="Proteomes" id="UP001107558">
    <property type="component" value="Chromosome 3"/>
</dbReference>
<keyword evidence="5" id="KW-0804">Transcription</keyword>
<proteinExistence type="inferred from homology"/>
<dbReference type="PANTHER" id="PTHR13286:SF6">
    <property type="entry name" value="HISTONE DEACETYLASE COMPLEX SUBUNIT SAP30L-RELATED"/>
    <property type="match status" value="1"/>
</dbReference>
<evidence type="ECO:0000256" key="3">
    <source>
        <dbReference type="ARBA" id="ARBA00022491"/>
    </source>
</evidence>
<organism evidence="8 9">
    <name type="scientific">Polypedilum vanderplanki</name>
    <name type="common">Sleeping chironomid midge</name>
    <dbReference type="NCBI Taxonomy" id="319348"/>
    <lineage>
        <taxon>Eukaryota</taxon>
        <taxon>Metazoa</taxon>
        <taxon>Ecdysozoa</taxon>
        <taxon>Arthropoda</taxon>
        <taxon>Hexapoda</taxon>
        <taxon>Insecta</taxon>
        <taxon>Pterygota</taxon>
        <taxon>Neoptera</taxon>
        <taxon>Endopterygota</taxon>
        <taxon>Diptera</taxon>
        <taxon>Nematocera</taxon>
        <taxon>Chironomoidea</taxon>
        <taxon>Chironomidae</taxon>
        <taxon>Chironominae</taxon>
        <taxon>Polypedilum</taxon>
        <taxon>Polypedilum</taxon>
    </lineage>
</organism>
<evidence type="ECO:0000256" key="4">
    <source>
        <dbReference type="ARBA" id="ARBA00023015"/>
    </source>
</evidence>
<dbReference type="AlphaFoldDB" id="A0A9J6BUK1"/>
<evidence type="ECO:0000256" key="2">
    <source>
        <dbReference type="ARBA" id="ARBA00006283"/>
    </source>
</evidence>
<reference evidence="8" key="1">
    <citation type="submission" date="2021-03" db="EMBL/GenBank/DDBJ databases">
        <title>Chromosome level genome of the anhydrobiotic midge Polypedilum vanderplanki.</title>
        <authorList>
            <person name="Yoshida Y."/>
            <person name="Kikawada T."/>
            <person name="Gusev O."/>
        </authorList>
    </citation>
    <scope>NUCLEOTIDE SEQUENCE</scope>
    <source>
        <strain evidence="8">NIAS01</strain>
        <tissue evidence="8">Whole body or cell culture</tissue>
    </source>
</reference>
<accession>A0A9J6BUK1</accession>
<dbReference type="InterPro" id="IPR025718">
    <property type="entry name" value="SAP30_Sin3-bd"/>
</dbReference>
<dbReference type="PANTHER" id="PTHR13286">
    <property type="entry name" value="SAP30"/>
    <property type="match status" value="1"/>
</dbReference>
<feature type="domain" description="Histone deacetylase complex subunit SAP30 Sin3 binding" evidence="7">
    <location>
        <begin position="70"/>
        <end position="123"/>
    </location>
</feature>
<evidence type="ECO:0000313" key="9">
    <source>
        <dbReference type="Proteomes" id="UP001107558"/>
    </source>
</evidence>
<comment type="caution">
    <text evidence="8">The sequence shown here is derived from an EMBL/GenBank/DDBJ whole genome shotgun (WGS) entry which is preliminary data.</text>
</comment>
<evidence type="ECO:0000256" key="5">
    <source>
        <dbReference type="ARBA" id="ARBA00023163"/>
    </source>
</evidence>
<comment type="similarity">
    <text evidence="2">Belongs to the SAP30 family.</text>
</comment>
<dbReference type="EMBL" id="JADBJN010000003">
    <property type="protein sequence ID" value="KAG5673572.1"/>
    <property type="molecule type" value="Genomic_DNA"/>
</dbReference>
<evidence type="ECO:0000259" key="7">
    <source>
        <dbReference type="Pfam" id="PF13867"/>
    </source>
</evidence>
<comment type="subcellular location">
    <subcellularLocation>
        <location evidence="1">Nucleus</location>
    </subcellularLocation>
</comment>
<evidence type="ECO:0000256" key="6">
    <source>
        <dbReference type="ARBA" id="ARBA00023242"/>
    </source>
</evidence>
<evidence type="ECO:0000256" key="1">
    <source>
        <dbReference type="ARBA" id="ARBA00004123"/>
    </source>
</evidence>
<dbReference type="GO" id="GO:0006355">
    <property type="term" value="P:regulation of DNA-templated transcription"/>
    <property type="evidence" value="ECO:0007669"/>
    <property type="project" value="TreeGrafter"/>
</dbReference>
<dbReference type="InterPro" id="IPR024145">
    <property type="entry name" value="His_deAcase_SAP30/SAP30L"/>
</dbReference>
<name>A0A9J6BUK1_POLVA</name>
<dbReference type="GO" id="GO:0000118">
    <property type="term" value="C:histone deacetylase complex"/>
    <property type="evidence" value="ECO:0007669"/>
    <property type="project" value="TreeGrafter"/>
</dbReference>
<protein>
    <recommendedName>
        <fullName evidence="7">Histone deacetylase complex subunit SAP30 Sin3 binding domain-containing protein</fullName>
    </recommendedName>
</protein>
<keyword evidence="6" id="KW-0539">Nucleus</keyword>
<keyword evidence="3" id="KW-0678">Repressor</keyword>
<dbReference type="OrthoDB" id="510958at2759"/>
<gene>
    <name evidence="8" type="ORF">PVAND_003610</name>
</gene>
<dbReference type="InterPro" id="IPR038291">
    <property type="entry name" value="SAP30_C_sf"/>
</dbReference>
<keyword evidence="9" id="KW-1185">Reference proteome</keyword>
<dbReference type="Gene3D" id="6.10.160.20">
    <property type="match status" value="1"/>
</dbReference>
<keyword evidence="4" id="KW-0805">Transcription regulation</keyword>